<proteinExistence type="predicted"/>
<keyword evidence="7" id="KW-0675">Receptor</keyword>
<evidence type="ECO:0000256" key="3">
    <source>
        <dbReference type="ARBA" id="ARBA00022729"/>
    </source>
</evidence>
<evidence type="ECO:0000256" key="1">
    <source>
        <dbReference type="ARBA" id="ARBA00004167"/>
    </source>
</evidence>
<evidence type="ECO:0000256" key="9">
    <source>
        <dbReference type="SAM" id="Phobius"/>
    </source>
</evidence>
<evidence type="ECO:0000256" key="8">
    <source>
        <dbReference type="ARBA" id="ARBA00023180"/>
    </source>
</evidence>
<keyword evidence="5 9" id="KW-0472">Membrane</keyword>
<dbReference type="GO" id="GO:0005886">
    <property type="term" value="C:plasma membrane"/>
    <property type="evidence" value="ECO:0007669"/>
    <property type="project" value="UniProtKB-ARBA"/>
</dbReference>
<keyword evidence="3" id="KW-0732">Signal</keyword>
<dbReference type="Pfam" id="PF00193">
    <property type="entry name" value="Xlink"/>
    <property type="match status" value="1"/>
</dbReference>
<dbReference type="SMART" id="SM00445">
    <property type="entry name" value="LINK"/>
    <property type="match status" value="1"/>
</dbReference>
<dbReference type="SUPFAM" id="SSF56436">
    <property type="entry name" value="C-type lectin-like"/>
    <property type="match status" value="1"/>
</dbReference>
<dbReference type="InterPro" id="IPR043210">
    <property type="entry name" value="CD44_antigen-like"/>
</dbReference>
<dbReference type="Gene3D" id="3.10.100.10">
    <property type="entry name" value="Mannose-Binding Protein A, subunit A"/>
    <property type="match status" value="1"/>
</dbReference>
<dbReference type="InterPro" id="IPR016187">
    <property type="entry name" value="CTDL_fold"/>
</dbReference>
<dbReference type="GO" id="GO:0004888">
    <property type="term" value="F:transmembrane signaling receptor activity"/>
    <property type="evidence" value="ECO:0007669"/>
    <property type="project" value="TreeGrafter"/>
</dbReference>
<evidence type="ECO:0000256" key="6">
    <source>
        <dbReference type="ARBA" id="ARBA00023157"/>
    </source>
</evidence>
<feature type="transmembrane region" description="Helical" evidence="9">
    <location>
        <begin position="23"/>
        <end position="43"/>
    </location>
</feature>
<accession>A0A6C0D373</accession>
<dbReference type="AlphaFoldDB" id="A0A6C0D373"/>
<keyword evidence="6" id="KW-1015">Disulfide bond</keyword>
<feature type="transmembrane region" description="Helical" evidence="9">
    <location>
        <begin position="55"/>
        <end position="76"/>
    </location>
</feature>
<evidence type="ECO:0000256" key="4">
    <source>
        <dbReference type="ARBA" id="ARBA00022989"/>
    </source>
</evidence>
<organism evidence="11">
    <name type="scientific">viral metagenome</name>
    <dbReference type="NCBI Taxonomy" id="1070528"/>
    <lineage>
        <taxon>unclassified sequences</taxon>
        <taxon>metagenomes</taxon>
        <taxon>organismal metagenomes</taxon>
    </lineage>
</organism>
<evidence type="ECO:0000259" key="10">
    <source>
        <dbReference type="PROSITE" id="PS50963"/>
    </source>
</evidence>
<dbReference type="PROSITE" id="PS50963">
    <property type="entry name" value="LINK_2"/>
    <property type="match status" value="1"/>
</dbReference>
<dbReference type="GO" id="GO:0005540">
    <property type="term" value="F:hyaluronic acid binding"/>
    <property type="evidence" value="ECO:0007669"/>
    <property type="project" value="InterPro"/>
</dbReference>
<keyword evidence="4 9" id="KW-1133">Transmembrane helix</keyword>
<keyword evidence="8" id="KW-0325">Glycoprotein</keyword>
<dbReference type="PANTHER" id="PTHR10225">
    <property type="entry name" value="HYALURONAN RECEPTOR"/>
    <property type="match status" value="1"/>
</dbReference>
<name>A0A6C0D373_9ZZZZ</name>
<dbReference type="InterPro" id="IPR016186">
    <property type="entry name" value="C-type_lectin-like/link_sf"/>
</dbReference>
<keyword evidence="2 9" id="KW-0812">Transmembrane</keyword>
<evidence type="ECO:0000313" key="11">
    <source>
        <dbReference type="EMBL" id="QHT10349.1"/>
    </source>
</evidence>
<evidence type="ECO:0000256" key="7">
    <source>
        <dbReference type="ARBA" id="ARBA00023170"/>
    </source>
</evidence>
<evidence type="ECO:0000256" key="5">
    <source>
        <dbReference type="ARBA" id="ARBA00023136"/>
    </source>
</evidence>
<protein>
    <recommendedName>
        <fullName evidence="10">Link domain-containing protein</fullName>
    </recommendedName>
</protein>
<reference evidence="11" key="1">
    <citation type="journal article" date="2020" name="Nature">
        <title>Giant virus diversity and host interactions through global metagenomics.</title>
        <authorList>
            <person name="Schulz F."/>
            <person name="Roux S."/>
            <person name="Paez-Espino D."/>
            <person name="Jungbluth S."/>
            <person name="Walsh D.A."/>
            <person name="Denef V.J."/>
            <person name="McMahon K.D."/>
            <person name="Konstantinidis K.T."/>
            <person name="Eloe-Fadrosh E.A."/>
            <person name="Kyrpides N.C."/>
            <person name="Woyke T."/>
        </authorList>
    </citation>
    <scope>NUCLEOTIDE SEQUENCE</scope>
    <source>
        <strain evidence="11">GVMAG-M-3300023174-107</strain>
    </source>
</reference>
<dbReference type="EMBL" id="MN739520">
    <property type="protein sequence ID" value="QHT10349.1"/>
    <property type="molecule type" value="Genomic_DNA"/>
</dbReference>
<feature type="domain" description="Link" evidence="10">
    <location>
        <begin position="139"/>
        <end position="236"/>
    </location>
</feature>
<sequence length="286" mass="32738">MSNVNTTIDTKSEHLNVFGSHKISMILLLVFVIFIYIIMFSILHKNNENPSGWVMVIEIILWITLIVIIIVNIKWLNDKDFNIKTELDHLFDDKLTELNIFATDDQPMKQVNTSGQVQVQPQVQTKDISNNSCKDDDGEVFHIQSNEYSYDDAKGVCKMLGARLATYEEVERAYQNGANWCSYGWSDEQLALFPIQKSLYNELKTIPGHQHDCGRPGVNGGYIEDSTTQFGINCYGKKPYITDNDADFMKNYTYTPSMSPESQSKIKKAVDDLLIAPFNKDKWSYE</sequence>
<dbReference type="PANTHER" id="PTHR10225:SF5">
    <property type="entry name" value="C-TYPE LECTIN DOMAIN-CONTAINING PROTEIN"/>
    <property type="match status" value="1"/>
</dbReference>
<evidence type="ECO:0000256" key="2">
    <source>
        <dbReference type="ARBA" id="ARBA00022692"/>
    </source>
</evidence>
<dbReference type="InterPro" id="IPR000538">
    <property type="entry name" value="Link_dom"/>
</dbReference>
<dbReference type="GO" id="GO:0007155">
    <property type="term" value="P:cell adhesion"/>
    <property type="evidence" value="ECO:0007669"/>
    <property type="project" value="InterPro"/>
</dbReference>
<comment type="subcellular location">
    <subcellularLocation>
        <location evidence="1">Membrane</location>
        <topology evidence="1">Single-pass membrane protein</topology>
    </subcellularLocation>
</comment>